<dbReference type="EMBL" id="BMWX01000002">
    <property type="protein sequence ID" value="GGZ20622.1"/>
    <property type="molecule type" value="Genomic_DNA"/>
</dbReference>
<reference evidence="2" key="2">
    <citation type="submission" date="2020-09" db="EMBL/GenBank/DDBJ databases">
        <authorList>
            <person name="Sun Q."/>
            <person name="Kim S."/>
        </authorList>
    </citation>
    <scope>NUCLEOTIDE SEQUENCE</scope>
    <source>
        <strain evidence="2">KCTC 12368</strain>
    </source>
</reference>
<dbReference type="RefSeq" id="WP_018472315.1">
    <property type="nucleotide sequence ID" value="NZ_BMWX01000002.1"/>
</dbReference>
<protein>
    <recommendedName>
        <fullName evidence="4">DUF4374 domain-containing protein</fullName>
    </recommendedName>
</protein>
<evidence type="ECO:0000313" key="3">
    <source>
        <dbReference type="Proteomes" id="UP000619457"/>
    </source>
</evidence>
<dbReference type="PROSITE" id="PS51257">
    <property type="entry name" value="PROKAR_LIPOPROTEIN"/>
    <property type="match status" value="1"/>
</dbReference>
<evidence type="ECO:0000256" key="1">
    <source>
        <dbReference type="SAM" id="SignalP"/>
    </source>
</evidence>
<name>A0A918PRS7_9BACT</name>
<sequence length="426" mass="46293">MNNYSTKIAALVAGLTLSLGACTDDSEPTPQPGTTEAHHTIALGAGSTGESVTFVQSLEDFGADRSISFNAYGFEVPSTRTARIFQSTDGSNLYDLDYGGGRVYKFQVNGGESYTQLSEVNVEYAIGTANPRITPLNDEYAMLHYVQTENYVDETSGAVTMKQANASIVLLSLENLDMQTIEKFEIPTSGDNGLDYVGRIDAPVVVGDKLYYGLSRSGFDPNDPDSRTIVPNNTNVETMVLDFPSLTNPRIIGTTAGGAKGATNGYRTPVAHVDENDDIYQIVTTLDENDDTFILKISNGDYDDNYSFNLSELLGQRVRSYGWFYVGNGIGYVPYANLDIEGDNNYSVARVDVYNNKAVEMNVPDGLWLRQYQSGKMIDGKFHMALAPLGEGGNVYIFDPANETADGFTKGASLQTGADAFYIGIY</sequence>
<feature type="chain" id="PRO_5037248853" description="DUF4374 domain-containing protein" evidence="1">
    <location>
        <begin position="24"/>
        <end position="426"/>
    </location>
</feature>
<dbReference type="Proteomes" id="UP000619457">
    <property type="component" value="Unassembled WGS sequence"/>
</dbReference>
<evidence type="ECO:0008006" key="4">
    <source>
        <dbReference type="Google" id="ProtNLM"/>
    </source>
</evidence>
<keyword evidence="1" id="KW-0732">Signal</keyword>
<accession>A0A918PRS7</accession>
<keyword evidence="3" id="KW-1185">Reference proteome</keyword>
<comment type="caution">
    <text evidence="2">The sequence shown here is derived from an EMBL/GenBank/DDBJ whole genome shotgun (WGS) entry which is preliminary data.</text>
</comment>
<proteinExistence type="predicted"/>
<dbReference type="AlphaFoldDB" id="A0A918PRS7"/>
<gene>
    <name evidence="2" type="ORF">GCM10007049_11500</name>
</gene>
<evidence type="ECO:0000313" key="2">
    <source>
        <dbReference type="EMBL" id="GGZ20622.1"/>
    </source>
</evidence>
<feature type="signal peptide" evidence="1">
    <location>
        <begin position="1"/>
        <end position="23"/>
    </location>
</feature>
<organism evidence="2 3">
    <name type="scientific">Echinicola pacifica</name>
    <dbReference type="NCBI Taxonomy" id="346377"/>
    <lineage>
        <taxon>Bacteria</taxon>
        <taxon>Pseudomonadati</taxon>
        <taxon>Bacteroidota</taxon>
        <taxon>Cytophagia</taxon>
        <taxon>Cytophagales</taxon>
        <taxon>Cyclobacteriaceae</taxon>
        <taxon>Echinicola</taxon>
    </lineage>
</organism>
<reference evidence="2" key="1">
    <citation type="journal article" date="2014" name="Int. J. Syst. Evol. Microbiol.">
        <title>Complete genome sequence of Corynebacterium casei LMG S-19264T (=DSM 44701T), isolated from a smear-ripened cheese.</title>
        <authorList>
            <consortium name="US DOE Joint Genome Institute (JGI-PGF)"/>
            <person name="Walter F."/>
            <person name="Albersmeier A."/>
            <person name="Kalinowski J."/>
            <person name="Ruckert C."/>
        </authorList>
    </citation>
    <scope>NUCLEOTIDE SEQUENCE</scope>
    <source>
        <strain evidence="2">KCTC 12368</strain>
    </source>
</reference>